<comment type="caution">
    <text evidence="2">The sequence shown here is derived from an EMBL/GenBank/DDBJ whole genome shotgun (WGS) entry which is preliminary data.</text>
</comment>
<dbReference type="Proteomes" id="UP001596145">
    <property type="component" value="Unassembled WGS sequence"/>
</dbReference>
<dbReference type="SUPFAM" id="SSF140663">
    <property type="entry name" value="TTHA0068-like"/>
    <property type="match status" value="1"/>
</dbReference>
<name>A0ABD5QPU9_9EURY</name>
<keyword evidence="3" id="KW-1185">Reference proteome</keyword>
<reference evidence="2 3" key="1">
    <citation type="journal article" date="2019" name="Int. J. Syst. Evol. Microbiol.">
        <title>The Global Catalogue of Microorganisms (GCM) 10K type strain sequencing project: providing services to taxonomists for standard genome sequencing and annotation.</title>
        <authorList>
            <consortium name="The Broad Institute Genomics Platform"/>
            <consortium name="The Broad Institute Genome Sequencing Center for Infectious Disease"/>
            <person name="Wu L."/>
            <person name="Ma J."/>
        </authorList>
    </citation>
    <scope>NUCLEOTIDE SEQUENCE [LARGE SCALE GENOMIC DNA]</scope>
    <source>
        <strain evidence="2 3">CGMCC 1.16026</strain>
    </source>
</reference>
<evidence type="ECO:0000313" key="2">
    <source>
        <dbReference type="EMBL" id="MFC5134308.1"/>
    </source>
</evidence>
<gene>
    <name evidence="2" type="ORF">ACFPJA_06200</name>
</gene>
<proteinExistence type="predicted"/>
<dbReference type="Gene3D" id="1.10.3450.10">
    <property type="entry name" value="TTHA0068-like"/>
    <property type="match status" value="1"/>
</dbReference>
<dbReference type="RefSeq" id="WP_238987650.1">
    <property type="nucleotide sequence ID" value="NZ_JBHSKV010000008.1"/>
</dbReference>
<evidence type="ECO:0000256" key="1">
    <source>
        <dbReference type="SAM" id="MobiDB-lite"/>
    </source>
</evidence>
<accession>A0ABD5QPU9</accession>
<sequence length="240" mass="25064">MTRDGRGDHGDTNDHGDADSLGDDDRGERVAAGLEAGIALFNAGYVLAARDRWRSTRVAIADDAPADAGTEPGGERVLRGLVAVATAADHAGSGERSGAADHGTRAVDLLEGIDDACHGTDLEPIREWCRRLAADPGAIGDGPPPIRIDGVAVGFEDLDLAATLSAASALSAVVDAGDEETMSAAAALAREEHGTGRTQVTELLFAYLRRPEARPQIAARIADHVDRDRRKGRDVSGLFE</sequence>
<dbReference type="EMBL" id="JBHSKV010000008">
    <property type="protein sequence ID" value="MFC5134308.1"/>
    <property type="molecule type" value="Genomic_DNA"/>
</dbReference>
<dbReference type="AlphaFoldDB" id="A0ABD5QPU9"/>
<feature type="region of interest" description="Disordered" evidence="1">
    <location>
        <begin position="1"/>
        <end position="26"/>
    </location>
</feature>
<protein>
    <submittedName>
        <fullName evidence="2">DUF309 domain-containing protein</fullName>
    </submittedName>
</protein>
<organism evidence="2 3">
    <name type="scientific">Halorubrum glutamatedens</name>
    <dbReference type="NCBI Taxonomy" id="2707018"/>
    <lineage>
        <taxon>Archaea</taxon>
        <taxon>Methanobacteriati</taxon>
        <taxon>Methanobacteriota</taxon>
        <taxon>Stenosarchaea group</taxon>
        <taxon>Halobacteria</taxon>
        <taxon>Halobacteriales</taxon>
        <taxon>Haloferacaceae</taxon>
        <taxon>Halorubrum</taxon>
    </lineage>
</organism>
<dbReference type="InterPro" id="IPR023203">
    <property type="entry name" value="TTHA0068_sf"/>
</dbReference>
<evidence type="ECO:0000313" key="3">
    <source>
        <dbReference type="Proteomes" id="UP001596145"/>
    </source>
</evidence>